<reference evidence="2 3" key="2">
    <citation type="submission" date="2014-03" db="EMBL/GenBank/DDBJ databases">
        <title>Draft Genome Sequences of Four Burkholderia Strains.</title>
        <authorList>
            <person name="Liu X.Y."/>
            <person name="Li C.X."/>
            <person name="Xu J.H."/>
        </authorList>
    </citation>
    <scope>NUCLEOTIDE SEQUENCE [LARGE SCALE GENOMIC DNA]</scope>
    <source>
        <strain evidence="2 3">R27</strain>
    </source>
</reference>
<sequence>MNDTSNEPDDWPENDVRGLAERLPGLDPQTYYDDEAARAYDAALRRCPALARLLGLPAPPAGPAPIS</sequence>
<comment type="caution">
    <text evidence="2">The sequence shown here is derived from an EMBL/GenBank/DDBJ whole genome shotgun (WGS) entry which is preliminary data.</text>
</comment>
<dbReference type="AlphaFoldDB" id="A0A069NAF1"/>
<accession>A0A069NAF1</accession>
<gene>
    <name evidence="2" type="ORF">BG57_30570</name>
    <name evidence="1" type="ORF">GCM10010985_38490</name>
</gene>
<dbReference type="RefSeq" id="WP_052006095.1">
    <property type="nucleotide sequence ID" value="NZ_BMEG01000006.1"/>
</dbReference>
<evidence type="ECO:0000313" key="4">
    <source>
        <dbReference type="Proteomes" id="UP000597138"/>
    </source>
</evidence>
<reference evidence="1" key="1">
    <citation type="journal article" date="2014" name="Int. J. Syst. Evol. Microbiol.">
        <title>Complete genome of a new Firmicutes species belonging to the dominant human colonic microbiota ('Ruminococcus bicirculans') reveals two chromosomes and a selective capacity to utilize plant glucans.</title>
        <authorList>
            <consortium name="NISC Comparative Sequencing Program"/>
            <person name="Wegmann U."/>
            <person name="Louis P."/>
            <person name="Goesmann A."/>
            <person name="Henrissat B."/>
            <person name="Duncan S.H."/>
            <person name="Flint H.J."/>
        </authorList>
    </citation>
    <scope>NUCLEOTIDE SEQUENCE</scope>
    <source>
        <strain evidence="1">CGMCC 1.11013</strain>
    </source>
</reference>
<evidence type="ECO:0000313" key="2">
    <source>
        <dbReference type="EMBL" id="KDR25408.1"/>
    </source>
</evidence>
<dbReference type="EMBL" id="BMEG01000006">
    <property type="protein sequence ID" value="GGD80271.1"/>
    <property type="molecule type" value="Genomic_DNA"/>
</dbReference>
<dbReference type="eggNOG" id="ENOG5030FBY">
    <property type="taxonomic scope" value="Bacteria"/>
</dbReference>
<organism evidence="2 3">
    <name type="scientific">Caballeronia grimmiae</name>
    <dbReference type="NCBI Taxonomy" id="1071679"/>
    <lineage>
        <taxon>Bacteria</taxon>
        <taxon>Pseudomonadati</taxon>
        <taxon>Pseudomonadota</taxon>
        <taxon>Betaproteobacteria</taxon>
        <taxon>Burkholderiales</taxon>
        <taxon>Burkholderiaceae</taxon>
        <taxon>Caballeronia</taxon>
    </lineage>
</organism>
<reference evidence="4" key="3">
    <citation type="journal article" date="2019" name="Int. J. Syst. Evol. Microbiol.">
        <title>The Global Catalogue of Microorganisms (GCM) 10K type strain sequencing project: providing services to taxonomists for standard genome sequencing and annotation.</title>
        <authorList>
            <consortium name="The Broad Institute Genomics Platform"/>
            <consortium name="The Broad Institute Genome Sequencing Center for Infectious Disease"/>
            <person name="Wu L."/>
            <person name="Ma J."/>
        </authorList>
    </citation>
    <scope>NUCLEOTIDE SEQUENCE [LARGE SCALE GENOMIC DNA]</scope>
    <source>
        <strain evidence="4">CGMCC 1.11013</strain>
    </source>
</reference>
<dbReference type="EMBL" id="JFHE01000075">
    <property type="protein sequence ID" value="KDR25408.1"/>
    <property type="molecule type" value="Genomic_DNA"/>
</dbReference>
<dbReference type="Proteomes" id="UP000027439">
    <property type="component" value="Unassembled WGS sequence"/>
</dbReference>
<evidence type="ECO:0000313" key="3">
    <source>
        <dbReference type="Proteomes" id="UP000027439"/>
    </source>
</evidence>
<dbReference type="Proteomes" id="UP000597138">
    <property type="component" value="Unassembled WGS sequence"/>
</dbReference>
<name>A0A069NAF1_9BURK</name>
<evidence type="ECO:0000313" key="1">
    <source>
        <dbReference type="EMBL" id="GGD80271.1"/>
    </source>
</evidence>
<keyword evidence="4" id="KW-1185">Reference proteome</keyword>
<protein>
    <submittedName>
        <fullName evidence="2">Uncharacterized protein</fullName>
    </submittedName>
</protein>
<proteinExistence type="predicted"/>
<reference evidence="1" key="4">
    <citation type="submission" date="2024-05" db="EMBL/GenBank/DDBJ databases">
        <authorList>
            <person name="Sun Q."/>
            <person name="Zhou Y."/>
        </authorList>
    </citation>
    <scope>NUCLEOTIDE SEQUENCE</scope>
    <source>
        <strain evidence="1">CGMCC 1.11013</strain>
    </source>
</reference>
<dbReference type="STRING" id="1071679.BG57_30570"/>